<dbReference type="InterPro" id="IPR029068">
    <property type="entry name" value="Glyas_Bleomycin-R_OHBP_Dase"/>
</dbReference>
<dbReference type="RefSeq" id="WP_282333593.1">
    <property type="nucleotide sequence ID" value="NZ_JASBRG010000003.1"/>
</dbReference>
<dbReference type="SUPFAM" id="SSF54593">
    <property type="entry name" value="Glyoxalase/Bleomycin resistance protein/Dihydroxybiphenyl dioxygenase"/>
    <property type="match status" value="1"/>
</dbReference>
<dbReference type="InterPro" id="IPR037523">
    <property type="entry name" value="VOC_core"/>
</dbReference>
<dbReference type="EMBL" id="JASBRG010000003">
    <property type="protein sequence ID" value="MDI3319477.1"/>
    <property type="molecule type" value="Genomic_DNA"/>
</dbReference>
<dbReference type="InterPro" id="IPR004360">
    <property type="entry name" value="Glyas_Fos-R_dOase_dom"/>
</dbReference>
<protein>
    <recommendedName>
        <fullName evidence="1">VOC domain-containing protein</fullName>
    </recommendedName>
</protein>
<sequence>MEQEKNISSKIHSTVPVIGTDNIKKSIIYYTKVLGFLSDFEYGNPVVYAGVKSGDAEIYFSYDPEIVNLIKDKKISPEIFIWLSDADNLFKEHVKNGAEIIEPISDRPWGARQYVVKDINGYHLKFAQPL</sequence>
<feature type="domain" description="VOC" evidence="1">
    <location>
        <begin position="10"/>
        <end position="129"/>
    </location>
</feature>
<accession>A0ABT6RA72</accession>
<keyword evidence="3" id="KW-1185">Reference proteome</keyword>
<dbReference type="PROSITE" id="PS51819">
    <property type="entry name" value="VOC"/>
    <property type="match status" value="1"/>
</dbReference>
<comment type="caution">
    <text evidence="2">The sequence shown here is derived from an EMBL/GenBank/DDBJ whole genome shotgun (WGS) entry which is preliminary data.</text>
</comment>
<evidence type="ECO:0000313" key="3">
    <source>
        <dbReference type="Proteomes" id="UP001226434"/>
    </source>
</evidence>
<gene>
    <name evidence="2" type="ORF">QJ048_06815</name>
</gene>
<proteinExistence type="predicted"/>
<dbReference type="Pfam" id="PF00903">
    <property type="entry name" value="Glyoxalase"/>
    <property type="match status" value="1"/>
</dbReference>
<organism evidence="2 3">
    <name type="scientific">Pinibacter soli</name>
    <dbReference type="NCBI Taxonomy" id="3044211"/>
    <lineage>
        <taxon>Bacteria</taxon>
        <taxon>Pseudomonadati</taxon>
        <taxon>Bacteroidota</taxon>
        <taxon>Chitinophagia</taxon>
        <taxon>Chitinophagales</taxon>
        <taxon>Chitinophagaceae</taxon>
        <taxon>Pinibacter</taxon>
    </lineage>
</organism>
<evidence type="ECO:0000313" key="2">
    <source>
        <dbReference type="EMBL" id="MDI3319477.1"/>
    </source>
</evidence>
<reference evidence="2 3" key="1">
    <citation type="submission" date="2023-05" db="EMBL/GenBank/DDBJ databases">
        <title>Genome sequence of Pinibacter sp. MAH-24.</title>
        <authorList>
            <person name="Huq M.A."/>
        </authorList>
    </citation>
    <scope>NUCLEOTIDE SEQUENCE [LARGE SCALE GENOMIC DNA]</scope>
    <source>
        <strain evidence="2 3">MAH-24</strain>
    </source>
</reference>
<dbReference type="Proteomes" id="UP001226434">
    <property type="component" value="Unassembled WGS sequence"/>
</dbReference>
<name>A0ABT6RA72_9BACT</name>
<evidence type="ECO:0000259" key="1">
    <source>
        <dbReference type="PROSITE" id="PS51819"/>
    </source>
</evidence>
<dbReference type="Gene3D" id="3.10.180.10">
    <property type="entry name" value="2,3-Dihydroxybiphenyl 1,2-Dioxygenase, domain 1"/>
    <property type="match status" value="1"/>
</dbReference>